<evidence type="ECO:0000259" key="14">
    <source>
        <dbReference type="PROSITE" id="PS50076"/>
    </source>
</evidence>
<feature type="compositionally biased region" description="Polar residues" evidence="13">
    <location>
        <begin position="155"/>
        <end position="175"/>
    </location>
</feature>
<dbReference type="SUPFAM" id="SSF57938">
    <property type="entry name" value="DnaJ/Hsp40 cysteine-rich domain"/>
    <property type="match status" value="1"/>
</dbReference>
<dbReference type="Gene3D" id="1.10.287.110">
    <property type="entry name" value="DnaJ domain"/>
    <property type="match status" value="1"/>
</dbReference>
<feature type="compositionally biased region" description="Polar residues" evidence="13">
    <location>
        <begin position="1"/>
        <end position="18"/>
    </location>
</feature>
<dbReference type="InterPro" id="IPR036410">
    <property type="entry name" value="HSP_DnaJ_Cys-rich_dom_sf"/>
</dbReference>
<dbReference type="SUPFAM" id="SSF46565">
    <property type="entry name" value="Chaperone J-domain"/>
    <property type="match status" value="1"/>
</dbReference>
<dbReference type="Pfam" id="PF00684">
    <property type="entry name" value="DnaJ_CXXCXGXG"/>
    <property type="match status" value="1"/>
</dbReference>
<dbReference type="PRINTS" id="PR00625">
    <property type="entry name" value="JDOMAIN"/>
</dbReference>
<dbReference type="STRING" id="10036.ENSMAUP00000007284"/>
<accession>A0A1U7QCR1</accession>
<keyword evidence="2" id="KW-0488">Methylation</keyword>
<dbReference type="Gene3D" id="2.10.230.10">
    <property type="entry name" value="Heat shock protein DnaJ, cysteine-rich domain"/>
    <property type="match status" value="1"/>
</dbReference>
<dbReference type="InterPro" id="IPR012724">
    <property type="entry name" value="DnaJ"/>
</dbReference>
<dbReference type="GO" id="GO:0009408">
    <property type="term" value="P:response to heat"/>
    <property type="evidence" value="ECO:0007669"/>
    <property type="project" value="InterPro"/>
</dbReference>
<dbReference type="GO" id="GO:0016020">
    <property type="term" value="C:membrane"/>
    <property type="evidence" value="ECO:0007669"/>
    <property type="project" value="UniProtKB-SubCell"/>
</dbReference>
<dbReference type="PANTHER" id="PTHR43888">
    <property type="entry name" value="DNAJ-LIKE-2, ISOFORM A-RELATED"/>
    <property type="match status" value="1"/>
</dbReference>
<dbReference type="CDD" id="cd10719">
    <property type="entry name" value="DnaJ_zf"/>
    <property type="match status" value="1"/>
</dbReference>
<evidence type="ECO:0000313" key="17">
    <source>
        <dbReference type="RefSeq" id="XP_005069613.2"/>
    </source>
</evidence>
<keyword evidence="10" id="KW-0449">Lipoprotein</keyword>
<dbReference type="OrthoDB" id="550424at2759"/>
<comment type="subcellular location">
    <subcellularLocation>
        <location evidence="1">Membrane</location>
        <topology evidence="1">Lipid-anchor</topology>
    </subcellularLocation>
</comment>
<keyword evidence="7 12" id="KW-0862">Zinc</keyword>
<dbReference type="InterPro" id="IPR036869">
    <property type="entry name" value="J_dom_sf"/>
</dbReference>
<feature type="region of interest" description="Disordered" evidence="13">
    <location>
        <begin position="1"/>
        <end position="182"/>
    </location>
</feature>
<evidence type="ECO:0000256" key="6">
    <source>
        <dbReference type="ARBA" id="ARBA00022771"/>
    </source>
</evidence>
<organism evidence="16 17">
    <name type="scientific">Mesocricetus auratus</name>
    <name type="common">Golden hamster</name>
    <dbReference type="NCBI Taxonomy" id="10036"/>
    <lineage>
        <taxon>Eukaryota</taxon>
        <taxon>Metazoa</taxon>
        <taxon>Chordata</taxon>
        <taxon>Craniata</taxon>
        <taxon>Vertebrata</taxon>
        <taxon>Euteleostomi</taxon>
        <taxon>Mammalia</taxon>
        <taxon>Eutheria</taxon>
        <taxon>Euarchontoglires</taxon>
        <taxon>Glires</taxon>
        <taxon>Rodentia</taxon>
        <taxon>Myomorpha</taxon>
        <taxon>Muroidea</taxon>
        <taxon>Cricetidae</taxon>
        <taxon>Cricetinae</taxon>
        <taxon>Mesocricetus</taxon>
    </lineage>
</organism>
<dbReference type="Proteomes" id="UP000886700">
    <property type="component" value="Unplaced"/>
</dbReference>
<dbReference type="HAMAP" id="MF_01152">
    <property type="entry name" value="DnaJ"/>
    <property type="match status" value="1"/>
</dbReference>
<dbReference type="Pfam" id="PF01556">
    <property type="entry name" value="DnaJ_C"/>
    <property type="match status" value="1"/>
</dbReference>
<evidence type="ECO:0000256" key="8">
    <source>
        <dbReference type="ARBA" id="ARBA00023136"/>
    </source>
</evidence>
<dbReference type="eggNOG" id="KOG0712">
    <property type="taxonomic scope" value="Eukaryota"/>
</dbReference>
<evidence type="ECO:0000256" key="1">
    <source>
        <dbReference type="ARBA" id="ARBA00004635"/>
    </source>
</evidence>
<feature type="zinc finger region" description="CR-type" evidence="12">
    <location>
        <begin position="301"/>
        <end position="385"/>
    </location>
</feature>
<keyword evidence="4 12" id="KW-0479">Metal-binding</keyword>
<dbReference type="PROSITE" id="PS00636">
    <property type="entry name" value="DNAJ_1"/>
    <property type="match status" value="1"/>
</dbReference>
<protein>
    <submittedName>
        <fullName evidence="17">DnaJ homolog subfamily A member 4 isoform X1</fullName>
    </submittedName>
</protein>
<dbReference type="Gene3D" id="2.60.260.20">
    <property type="entry name" value="Urease metallochaperone UreE, N-terminal domain"/>
    <property type="match status" value="2"/>
</dbReference>
<evidence type="ECO:0000256" key="13">
    <source>
        <dbReference type="SAM" id="MobiDB-lite"/>
    </source>
</evidence>
<dbReference type="Pfam" id="PF00226">
    <property type="entry name" value="DnaJ"/>
    <property type="match status" value="1"/>
</dbReference>
<dbReference type="InterPro" id="IPR001305">
    <property type="entry name" value="HSP_DnaJ_Cys-rich_dom"/>
</dbReference>
<dbReference type="SUPFAM" id="SSF49493">
    <property type="entry name" value="HSP40/DnaJ peptide-binding domain"/>
    <property type="match status" value="2"/>
</dbReference>
<sequence>MPRGKQQPQDLDNTSESSHPLHPPQKCNNPRQAPEHTPAVTEQKATTPRSRGRVGPATRTQPSQSKLQGSHTRGPCAGQRIPERANPADPRKGKGPVSGRRDSRQRAPSTPKPELSNPKPEPSTTKSEPSTTKSEPSTPKPKPSTPEPHNMARGGSQNWSSGESDGQPEEQTSQETGDKMVKETQYYDILGVKPNASPEEIKKAYRKLALKYHPDKNPDEGEKFKLISQAYEVLSDPKKRDIYDQGGEQAIKEGGSGSPSFSSPMDIFDMFFGGGGRMTRERRGKNVVHQLSVTLEDLYNGVTKKLALQKNIICEKCEGIGGKKGSVEKCPLCKGRGMQIHIQQIGPGMVQQIQTVCIECKGQGERINPKDRCESCSGAKVIREKKIIEVHVEKGMKDGQKILFHGEGDQEPELEPGDVIIVLDQKDHSVFQRRGHDLIMKMKIQLSEALCGFKKTIKTLDDRVLIITSKSGEVIKHGDLKCVRNEGMPIYKAPLEKGTLIIQFLVVFPEKHWLSQEKLSQLEALLPPRQKVRVTDDMDQVELKEFNPNEQNWRQHREAYEEDDDGPRAGVQCQTA</sequence>
<keyword evidence="5" id="KW-0677">Repeat</keyword>
<dbReference type="InterPro" id="IPR008971">
    <property type="entry name" value="HSP40/DnaJ_pept-bd"/>
</dbReference>
<feature type="compositionally biased region" description="Low complexity" evidence="13">
    <location>
        <begin position="122"/>
        <end position="137"/>
    </location>
</feature>
<proteinExistence type="inferred from homology"/>
<reference evidence="17" key="1">
    <citation type="submission" date="2025-08" db="UniProtKB">
        <authorList>
            <consortium name="RefSeq"/>
        </authorList>
    </citation>
    <scope>IDENTIFICATION</scope>
    <source>
        <tissue evidence="17">Liver</tissue>
    </source>
</reference>
<name>A0A1U7QCR1_MESAU</name>
<dbReference type="SMART" id="SM00271">
    <property type="entry name" value="DnaJ"/>
    <property type="match status" value="1"/>
</dbReference>
<dbReference type="CTD" id="55466"/>
<dbReference type="GO" id="GO:0006457">
    <property type="term" value="P:protein folding"/>
    <property type="evidence" value="ECO:0007669"/>
    <property type="project" value="InterPro"/>
</dbReference>
<evidence type="ECO:0000313" key="16">
    <source>
        <dbReference type="Proteomes" id="UP000886700"/>
    </source>
</evidence>
<keyword evidence="9" id="KW-0143">Chaperone</keyword>
<feature type="compositionally biased region" description="Polar residues" evidence="13">
    <location>
        <begin position="58"/>
        <end position="71"/>
    </location>
</feature>
<dbReference type="GO" id="GO:0005524">
    <property type="term" value="F:ATP binding"/>
    <property type="evidence" value="ECO:0007669"/>
    <property type="project" value="InterPro"/>
</dbReference>
<dbReference type="FunFam" id="1.10.287.110:FF:000014">
    <property type="entry name" value="dnaJ homolog subfamily A member 1"/>
    <property type="match status" value="1"/>
</dbReference>
<feature type="domain" description="J" evidence="14">
    <location>
        <begin position="185"/>
        <end position="247"/>
    </location>
</feature>
<evidence type="ECO:0000256" key="10">
    <source>
        <dbReference type="ARBA" id="ARBA00023288"/>
    </source>
</evidence>
<dbReference type="AlphaFoldDB" id="A0A1U7QCR1"/>
<dbReference type="GO" id="GO:0051082">
    <property type="term" value="F:unfolded protein binding"/>
    <property type="evidence" value="ECO:0007669"/>
    <property type="project" value="InterPro"/>
</dbReference>
<gene>
    <name evidence="17" type="primary">Dnaja4</name>
</gene>
<keyword evidence="3" id="KW-0597">Phosphoprotein</keyword>
<dbReference type="FunFam" id="2.60.260.20:FF:000003">
    <property type="entry name" value="DnaJ subfamily A member 2"/>
    <property type="match status" value="1"/>
</dbReference>
<dbReference type="RefSeq" id="XP_005069613.2">
    <property type="nucleotide sequence ID" value="XM_005069556.4"/>
</dbReference>
<evidence type="ECO:0000256" key="5">
    <source>
        <dbReference type="ARBA" id="ARBA00022737"/>
    </source>
</evidence>
<feature type="domain" description="CR-type" evidence="15">
    <location>
        <begin position="301"/>
        <end position="385"/>
    </location>
</feature>
<dbReference type="InterPro" id="IPR002939">
    <property type="entry name" value="DnaJ_C"/>
</dbReference>
<feature type="region of interest" description="Disordered" evidence="13">
    <location>
        <begin position="537"/>
        <end position="576"/>
    </location>
</feature>
<evidence type="ECO:0000256" key="7">
    <source>
        <dbReference type="ARBA" id="ARBA00022833"/>
    </source>
</evidence>
<dbReference type="FunFam" id="2.10.230.10:FF:000005">
    <property type="entry name" value="DnaJ homolog subfamily A member 1"/>
    <property type="match status" value="1"/>
</dbReference>
<keyword evidence="8" id="KW-0472">Membrane</keyword>
<keyword evidence="6 12" id="KW-0863">Zinc-finger</keyword>
<dbReference type="PROSITE" id="PS51188">
    <property type="entry name" value="ZF_CR"/>
    <property type="match status" value="1"/>
</dbReference>
<evidence type="ECO:0000256" key="9">
    <source>
        <dbReference type="ARBA" id="ARBA00023186"/>
    </source>
</evidence>
<dbReference type="InterPro" id="IPR001623">
    <property type="entry name" value="DnaJ_domain"/>
</dbReference>
<dbReference type="KEGG" id="maua:101838570"/>
<dbReference type="InterPro" id="IPR044713">
    <property type="entry name" value="DNJA1/2-like"/>
</dbReference>
<feature type="compositionally biased region" description="Basic and acidic residues" evidence="13">
    <location>
        <begin position="537"/>
        <end position="559"/>
    </location>
</feature>
<evidence type="ECO:0000256" key="3">
    <source>
        <dbReference type="ARBA" id="ARBA00022553"/>
    </source>
</evidence>
<dbReference type="PROSITE" id="PS50076">
    <property type="entry name" value="DNAJ_2"/>
    <property type="match status" value="1"/>
</dbReference>
<evidence type="ECO:0000256" key="12">
    <source>
        <dbReference type="PROSITE-ProRule" id="PRU00546"/>
    </source>
</evidence>
<dbReference type="InterPro" id="IPR018253">
    <property type="entry name" value="DnaJ_domain_CS"/>
</dbReference>
<evidence type="ECO:0000256" key="2">
    <source>
        <dbReference type="ARBA" id="ARBA00022481"/>
    </source>
</evidence>
<dbReference type="CDD" id="cd06257">
    <property type="entry name" value="DnaJ"/>
    <property type="match status" value="1"/>
</dbReference>
<evidence type="ECO:0000256" key="11">
    <source>
        <dbReference type="ARBA" id="ARBA00023289"/>
    </source>
</evidence>
<evidence type="ECO:0000256" key="4">
    <source>
        <dbReference type="ARBA" id="ARBA00022723"/>
    </source>
</evidence>
<keyword evidence="11" id="KW-0636">Prenylation</keyword>
<dbReference type="GO" id="GO:0008270">
    <property type="term" value="F:zinc ion binding"/>
    <property type="evidence" value="ECO:0007669"/>
    <property type="project" value="UniProtKB-KW"/>
</dbReference>
<dbReference type="GO" id="GO:0030544">
    <property type="term" value="F:Hsp70 protein binding"/>
    <property type="evidence" value="ECO:0007669"/>
    <property type="project" value="InterPro"/>
</dbReference>
<evidence type="ECO:0000259" key="15">
    <source>
        <dbReference type="PROSITE" id="PS51188"/>
    </source>
</evidence>
<dbReference type="CDD" id="cd10747">
    <property type="entry name" value="DnaJ_C"/>
    <property type="match status" value="1"/>
</dbReference>
<keyword evidence="16" id="KW-1185">Reference proteome</keyword>
<dbReference type="GeneID" id="101838570"/>